<dbReference type="Proteomes" id="UP000825008">
    <property type="component" value="Chromosome"/>
</dbReference>
<protein>
    <submittedName>
        <fullName evidence="1">Uncharacterized protein</fullName>
    </submittedName>
</protein>
<accession>A0A9X7ZJU2</accession>
<dbReference type="EMBL" id="CP080997">
    <property type="protein sequence ID" value="QZA09858.1"/>
    <property type="molecule type" value="Genomic_DNA"/>
</dbReference>
<reference evidence="1" key="1">
    <citation type="submission" date="2021-08" db="EMBL/GenBank/DDBJ databases">
        <title>Whole genome sequencing of non-tuberculosis mycobacteria type-strains.</title>
        <authorList>
            <person name="Igarashi Y."/>
            <person name="Osugi A."/>
            <person name="Mitarai S."/>
        </authorList>
    </citation>
    <scope>NUCLEOTIDE SEQUENCE</scope>
    <source>
        <strain evidence="1">JCM 30995</strain>
    </source>
</reference>
<proteinExistence type="predicted"/>
<gene>
    <name evidence="1" type="ORF">K3U94_00290</name>
</gene>
<dbReference type="AlphaFoldDB" id="A0A9X7ZJU2"/>
<organism evidence="1 2">
    <name type="scientific">Mycolicibacter heraklionensis</name>
    <dbReference type="NCBI Taxonomy" id="512402"/>
    <lineage>
        <taxon>Bacteria</taxon>
        <taxon>Bacillati</taxon>
        <taxon>Actinomycetota</taxon>
        <taxon>Actinomycetes</taxon>
        <taxon>Mycobacteriales</taxon>
        <taxon>Mycobacteriaceae</taxon>
        <taxon>Mycolicibacter</taxon>
    </lineage>
</organism>
<name>A0A9X7ZJU2_9MYCO</name>
<evidence type="ECO:0000313" key="1">
    <source>
        <dbReference type="EMBL" id="QZA09858.1"/>
    </source>
</evidence>
<sequence>MVGEGATTTVCTAGFYLDFPDPNAAGRRLAGFVTGAQCAHGDGDAPVAVMKIEDAGLAPTRTKIGEIAYLTAGGARPQVADEPWTTPTSPLALFRSGPGGWPLPVDGIVNGKQPTAETIQTVDVLQHNRPRAMWTDLDGRVVEGHVIDPVKTAEVRAIPAGIERVVVAADDVNAAMDAKIIGAPVTADVDGSTVNLGIITGVDDARHWVVVDLIGPFLALHDAVLVVEK</sequence>
<dbReference type="KEGG" id="mher:K3U94_00290"/>
<evidence type="ECO:0000313" key="2">
    <source>
        <dbReference type="Proteomes" id="UP000825008"/>
    </source>
</evidence>